<proteinExistence type="predicted"/>
<comment type="caution">
    <text evidence="1">The sequence shown here is derived from an EMBL/GenBank/DDBJ whole genome shotgun (WGS) entry which is preliminary data.</text>
</comment>
<gene>
    <name evidence="1" type="ORF">PR002_g20970</name>
</gene>
<protein>
    <submittedName>
        <fullName evidence="1">Uncharacterized protein</fullName>
    </submittedName>
</protein>
<dbReference type="AlphaFoldDB" id="A0A6A3J708"/>
<dbReference type="EMBL" id="QXFU01002060">
    <property type="protein sequence ID" value="KAE8991066.1"/>
    <property type="molecule type" value="Genomic_DNA"/>
</dbReference>
<dbReference type="OrthoDB" id="10278206at2759"/>
<name>A0A6A3J708_9STRA</name>
<evidence type="ECO:0000313" key="1">
    <source>
        <dbReference type="EMBL" id="KAE8991066.1"/>
    </source>
</evidence>
<dbReference type="Proteomes" id="UP000435112">
    <property type="component" value="Unassembled WGS sequence"/>
</dbReference>
<sequence>MGAELASGMIAKTLGFLESRIVKQKGPNAASLTLTVTDLAIYDVLINLGGASCSCDERGSCLL</sequence>
<organism evidence="1 2">
    <name type="scientific">Phytophthora rubi</name>
    <dbReference type="NCBI Taxonomy" id="129364"/>
    <lineage>
        <taxon>Eukaryota</taxon>
        <taxon>Sar</taxon>
        <taxon>Stramenopiles</taxon>
        <taxon>Oomycota</taxon>
        <taxon>Peronosporomycetes</taxon>
        <taxon>Peronosporales</taxon>
        <taxon>Peronosporaceae</taxon>
        <taxon>Phytophthora</taxon>
    </lineage>
</organism>
<evidence type="ECO:0000313" key="2">
    <source>
        <dbReference type="Proteomes" id="UP000435112"/>
    </source>
</evidence>
<accession>A0A6A3J708</accession>
<reference evidence="1 2" key="1">
    <citation type="submission" date="2018-09" db="EMBL/GenBank/DDBJ databases">
        <title>Genomic investigation of the strawberry pathogen Phytophthora fragariae indicates pathogenicity is determined by transcriptional variation in three key races.</title>
        <authorList>
            <person name="Adams T.M."/>
            <person name="Armitage A.D."/>
            <person name="Sobczyk M.K."/>
            <person name="Bates H.J."/>
            <person name="Dunwell J.M."/>
            <person name="Nellist C.F."/>
            <person name="Harrison R.J."/>
        </authorList>
    </citation>
    <scope>NUCLEOTIDE SEQUENCE [LARGE SCALE GENOMIC DNA]</scope>
    <source>
        <strain evidence="1 2">SCRP324</strain>
    </source>
</reference>